<dbReference type="HOGENOM" id="CLU_031279_0_0_7"/>
<dbReference type="Gene3D" id="3.40.50.300">
    <property type="entry name" value="P-loop containing nucleotide triphosphate hydrolases"/>
    <property type="match status" value="1"/>
</dbReference>
<feature type="domain" description="ATPase RavA-like AAA lid" evidence="1">
    <location>
        <begin position="185"/>
        <end position="241"/>
    </location>
</feature>
<reference evidence="3 4" key="1">
    <citation type="submission" date="2013-02" db="EMBL/GenBank/DDBJ databases">
        <title>The Genome Sequence of Helicobacter bilis WiWa.</title>
        <authorList>
            <consortium name="The Broad Institute Genome Sequencing Platform"/>
            <person name="Ward D."/>
            <person name="Overstreet A.-M.C."/>
            <person name="Ramer-Tait A.E."/>
            <person name="Phillips G.J."/>
            <person name="Wannemuehler M.J."/>
            <person name="Walker B."/>
            <person name="Young S.K."/>
            <person name="Zeng Q."/>
            <person name="Gargeya S."/>
            <person name="Fitzgerald M."/>
            <person name="Haas B."/>
            <person name="Abouelleil A."/>
            <person name="Alvarado L."/>
            <person name="Arachchi H.M."/>
            <person name="Berlin A.M."/>
            <person name="Chapman S.B."/>
            <person name="Dewar J."/>
            <person name="Goldberg J."/>
            <person name="Griggs A."/>
            <person name="Gujja S."/>
            <person name="Hansen M."/>
            <person name="Howarth C."/>
            <person name="Imamovic A."/>
            <person name="Larimer J."/>
            <person name="McCowan C."/>
            <person name="Murphy C."/>
            <person name="Neiman D."/>
            <person name="Pearson M."/>
            <person name="Priest M."/>
            <person name="Roberts A."/>
            <person name="Saif S."/>
            <person name="Shea T."/>
            <person name="Sisk P."/>
            <person name="Sykes S."/>
            <person name="Wortman J."/>
            <person name="Nusbaum C."/>
            <person name="Birren B."/>
        </authorList>
    </citation>
    <scope>NUCLEOTIDE SEQUENCE [LARGE SCALE GENOMIC DNA]</scope>
    <source>
        <strain evidence="3 4">WiWa</strain>
    </source>
</reference>
<dbReference type="InterPro" id="IPR041538">
    <property type="entry name" value="RavA-like_AAA_lid"/>
</dbReference>
<evidence type="ECO:0000259" key="2">
    <source>
        <dbReference type="Pfam" id="PF20030"/>
    </source>
</evidence>
<evidence type="ECO:0008006" key="5">
    <source>
        <dbReference type="Google" id="ProtNLM"/>
    </source>
</evidence>
<proteinExistence type="predicted"/>
<dbReference type="EMBL" id="AQFW01000018">
    <property type="protein sequence ID" value="EMZ37468.1"/>
    <property type="molecule type" value="Genomic_DNA"/>
</dbReference>
<name>N2BG52_9HELI</name>
<dbReference type="SUPFAM" id="SSF52540">
    <property type="entry name" value="P-loop containing nucleoside triphosphate hydrolases"/>
    <property type="match status" value="1"/>
</dbReference>
<dbReference type="InterPro" id="IPR050513">
    <property type="entry name" value="RavA_ATPases"/>
</dbReference>
<dbReference type="InterPro" id="IPR027417">
    <property type="entry name" value="P-loop_NTPase"/>
</dbReference>
<dbReference type="AlphaFoldDB" id="N2BG52"/>
<comment type="caution">
    <text evidence="3">The sequence shown here is derived from an EMBL/GenBank/DDBJ whole genome shotgun (WGS) entry which is preliminary data.</text>
</comment>
<evidence type="ECO:0000259" key="1">
    <source>
        <dbReference type="Pfam" id="PF17868"/>
    </source>
</evidence>
<organism evidence="3 4">
    <name type="scientific">Helicobacter bilis WiWa</name>
    <dbReference type="NCBI Taxonomy" id="1235804"/>
    <lineage>
        <taxon>Bacteria</taxon>
        <taxon>Pseudomonadati</taxon>
        <taxon>Campylobacterota</taxon>
        <taxon>Epsilonproteobacteria</taxon>
        <taxon>Campylobacterales</taxon>
        <taxon>Helicobacteraceae</taxon>
        <taxon>Helicobacter</taxon>
    </lineage>
</organism>
<dbReference type="Pfam" id="PF20030">
    <property type="entry name" value="bpMoxR"/>
    <property type="match status" value="1"/>
</dbReference>
<sequence length="440" mass="50764">MNRFSTPEEIFGPIDIAELKQNRLTRSTQGYLPTAHFAFLDEIWKSSPAILNTLLTIINEKIYRDGNTDIKVPLQGLVCASNEFPTPNQGLEALYDRLIVRLKVLPVEKKTSFEALLKGIDEAKLTITKPFNLQELHDIAQKAKSITFSTQSLKALHSLKSLIESHNKTLDKDTETLDFSLDSTQEIEKIYISDRRWVAMAELLRVAVVLSDRDEVLPIDIMLLKHCLWSSESHKDIIQNLLAKALENTIHINLDDFDISHLQDEYEAQYELVKTEFYTRNKAKKVSQKKKDEYTKICDTLLESLMSLQERLTQIYNTQKSSLYNVFLNDRDYDIALQDITEKQTQLELLYLALDQLKHIIARQIEPMPLKHIDKTKIIYHPKTKEELLNLIDDKSVYLGDIDTSAITDMSGLFRDSNRTDFSGIEYWDVSSVVDLCFLK</sequence>
<evidence type="ECO:0000313" key="3">
    <source>
        <dbReference type="EMBL" id="EMZ37468.1"/>
    </source>
</evidence>
<protein>
    <recommendedName>
        <fullName evidence="5">MoxR domain-containing protein</fullName>
    </recommendedName>
</protein>
<dbReference type="PANTHER" id="PTHR32204:SF0">
    <property type="entry name" value="ATPASE RAVA"/>
    <property type="match status" value="1"/>
</dbReference>
<dbReference type="PANTHER" id="PTHR32204">
    <property type="entry name" value="ATPASE RAVA"/>
    <property type="match status" value="1"/>
</dbReference>
<dbReference type="Pfam" id="PF17868">
    <property type="entry name" value="AAA_lid_8"/>
    <property type="match status" value="1"/>
</dbReference>
<dbReference type="Proteomes" id="UP000012527">
    <property type="component" value="Unassembled WGS sequence"/>
</dbReference>
<evidence type="ECO:0000313" key="4">
    <source>
        <dbReference type="Proteomes" id="UP000012527"/>
    </source>
</evidence>
<dbReference type="PATRIC" id="fig|1235804.3.peg.2234"/>
<dbReference type="InterPro" id="IPR045427">
    <property type="entry name" value="MoxR"/>
</dbReference>
<feature type="domain" description="MoxR" evidence="2">
    <location>
        <begin position="2"/>
        <end position="124"/>
    </location>
</feature>
<gene>
    <name evidence="3" type="ORF">C826_02033</name>
</gene>
<accession>N2BG52</accession>